<comment type="caution">
    <text evidence="2">The sequence shown here is derived from an EMBL/GenBank/DDBJ whole genome shotgun (WGS) entry which is preliminary data.</text>
</comment>
<dbReference type="AlphaFoldDB" id="A0A952KEL1"/>
<name>A0A952KEL1_9PROT</name>
<dbReference type="Proteomes" id="UP000700706">
    <property type="component" value="Unassembled WGS sequence"/>
</dbReference>
<evidence type="ECO:0000313" key="2">
    <source>
        <dbReference type="EMBL" id="MBW8725435.1"/>
    </source>
</evidence>
<dbReference type="EMBL" id="JAEKLZ010000171">
    <property type="protein sequence ID" value="MBW8725435.1"/>
    <property type="molecule type" value="Genomic_DNA"/>
</dbReference>
<organism evidence="2 3">
    <name type="scientific">Inquilinus limosus</name>
    <dbReference type="NCBI Taxonomy" id="171674"/>
    <lineage>
        <taxon>Bacteria</taxon>
        <taxon>Pseudomonadati</taxon>
        <taxon>Pseudomonadota</taxon>
        <taxon>Alphaproteobacteria</taxon>
        <taxon>Rhodospirillales</taxon>
        <taxon>Rhodospirillaceae</taxon>
        <taxon>Inquilinus</taxon>
    </lineage>
</organism>
<evidence type="ECO:0000313" key="3">
    <source>
        <dbReference type="Proteomes" id="UP000700706"/>
    </source>
</evidence>
<feature type="region of interest" description="Disordered" evidence="1">
    <location>
        <begin position="104"/>
        <end position="145"/>
    </location>
</feature>
<reference evidence="2" key="1">
    <citation type="submission" date="2020-06" db="EMBL/GenBank/DDBJ databases">
        <title>Stable isotope informed genome-resolved metagenomics uncovers potential trophic interactions in rhizosphere soil.</title>
        <authorList>
            <person name="Starr E.P."/>
            <person name="Shi S."/>
            <person name="Blazewicz S.J."/>
            <person name="Koch B.J."/>
            <person name="Probst A.J."/>
            <person name="Hungate B.A."/>
            <person name="Pett-Ridge J."/>
            <person name="Firestone M.K."/>
            <person name="Banfield J.F."/>
        </authorList>
    </citation>
    <scope>NUCLEOTIDE SEQUENCE</scope>
    <source>
        <strain evidence="2">YM_69_17</strain>
    </source>
</reference>
<proteinExistence type="predicted"/>
<accession>A0A952KEL1</accession>
<feature type="compositionally biased region" description="Polar residues" evidence="1">
    <location>
        <begin position="104"/>
        <end position="121"/>
    </location>
</feature>
<evidence type="ECO:0000256" key="1">
    <source>
        <dbReference type="SAM" id="MobiDB-lite"/>
    </source>
</evidence>
<gene>
    <name evidence="2" type="ORF">JF625_09815</name>
</gene>
<protein>
    <submittedName>
        <fullName evidence="2">Uncharacterized protein</fullName>
    </submittedName>
</protein>
<sequence length="173" mass="18598">MRSALRSDAAHQGVVGAVPQAFDGVAQRLDDVALAIFEPLLQFAGMRIGAVGTAPVRRSGVGGADAPGCRDSAEMIRRRQALRLRELEISVGTQRLDLSSLNRLTNGSSNRCTSRMNQPESSMPRPDPGTKAPAAAVPGGRNSLTMPELCHATRHRVKNKKRTRCVMARVLFA</sequence>